<organism evidence="2 3">
    <name type="scientific">Mucor plumbeus</name>
    <dbReference type="NCBI Taxonomy" id="97098"/>
    <lineage>
        <taxon>Eukaryota</taxon>
        <taxon>Fungi</taxon>
        <taxon>Fungi incertae sedis</taxon>
        <taxon>Mucoromycota</taxon>
        <taxon>Mucoromycotina</taxon>
        <taxon>Mucoromycetes</taxon>
        <taxon>Mucorales</taxon>
        <taxon>Mucorineae</taxon>
        <taxon>Mucoraceae</taxon>
        <taxon>Mucor</taxon>
    </lineage>
</organism>
<comment type="caution">
    <text evidence="2">The sequence shown here is derived from an EMBL/GenBank/DDBJ whole genome shotgun (WGS) entry which is preliminary data.</text>
</comment>
<proteinExistence type="predicted"/>
<reference evidence="2" key="1">
    <citation type="submission" date="2020-12" db="EMBL/GenBank/DDBJ databases">
        <title>Metabolic potential, ecology and presence of endohyphal bacteria is reflected in genomic diversity of Mucoromycotina.</title>
        <authorList>
            <person name="Muszewska A."/>
            <person name="Okrasinska A."/>
            <person name="Steczkiewicz K."/>
            <person name="Drgas O."/>
            <person name="Orlowska M."/>
            <person name="Perlinska-Lenart U."/>
            <person name="Aleksandrzak-Piekarczyk T."/>
            <person name="Szatraj K."/>
            <person name="Zielenkiewicz U."/>
            <person name="Pilsyk S."/>
            <person name="Malc E."/>
            <person name="Mieczkowski P."/>
            <person name="Kruszewska J.S."/>
            <person name="Biernat P."/>
            <person name="Pawlowska J."/>
        </authorList>
    </citation>
    <scope>NUCLEOTIDE SEQUENCE</scope>
    <source>
        <strain evidence="2">CBS 226.32</strain>
    </source>
</reference>
<dbReference type="AlphaFoldDB" id="A0A8H7QXF1"/>
<protein>
    <submittedName>
        <fullName evidence="2">Uncharacterized protein</fullName>
    </submittedName>
</protein>
<feature type="region of interest" description="Disordered" evidence="1">
    <location>
        <begin position="1"/>
        <end position="45"/>
    </location>
</feature>
<accession>A0A8H7QXF1</accession>
<keyword evidence="3" id="KW-1185">Reference proteome</keyword>
<evidence type="ECO:0000313" key="2">
    <source>
        <dbReference type="EMBL" id="KAG2199620.1"/>
    </source>
</evidence>
<gene>
    <name evidence="2" type="ORF">INT46_010547</name>
</gene>
<name>A0A8H7QXF1_9FUNG</name>
<evidence type="ECO:0000313" key="3">
    <source>
        <dbReference type="Proteomes" id="UP000650833"/>
    </source>
</evidence>
<dbReference type="OrthoDB" id="5598843at2759"/>
<sequence length="169" mass="18325">MAGNNSKKTTERRDSSVYKQQQRKNSAGGAGARKDNSAHHNNNNKILNPKAQQAAGAAILSAVTSPQSSGLVQPQQQAVGANGFNRGEIVEFLNMRFSDALTAYHDTNLDPKMRPEKYESIKPTTTSAWGKTNNGVPSAWGQQTQHQIKDSNGVMANGSDFLNELNKKL</sequence>
<dbReference type="Proteomes" id="UP000650833">
    <property type="component" value="Unassembled WGS sequence"/>
</dbReference>
<evidence type="ECO:0000256" key="1">
    <source>
        <dbReference type="SAM" id="MobiDB-lite"/>
    </source>
</evidence>
<dbReference type="EMBL" id="JAEPRC010000344">
    <property type="protein sequence ID" value="KAG2199620.1"/>
    <property type="molecule type" value="Genomic_DNA"/>
</dbReference>